<dbReference type="Proteomes" id="UP001215598">
    <property type="component" value="Unassembled WGS sequence"/>
</dbReference>
<accession>A0AAD7P1N1</accession>
<proteinExistence type="predicted"/>
<protein>
    <submittedName>
        <fullName evidence="1">Uncharacterized protein</fullName>
    </submittedName>
</protein>
<evidence type="ECO:0000313" key="1">
    <source>
        <dbReference type="EMBL" id="KAJ7784243.1"/>
    </source>
</evidence>
<name>A0AAD7P1N1_9AGAR</name>
<gene>
    <name evidence="1" type="ORF">B0H16DRAFT_1783168</name>
</gene>
<dbReference type="EMBL" id="JARKIB010000002">
    <property type="protein sequence ID" value="KAJ7784243.1"/>
    <property type="molecule type" value="Genomic_DNA"/>
</dbReference>
<evidence type="ECO:0000313" key="2">
    <source>
        <dbReference type="Proteomes" id="UP001215598"/>
    </source>
</evidence>
<reference evidence="1" key="1">
    <citation type="submission" date="2023-03" db="EMBL/GenBank/DDBJ databases">
        <title>Massive genome expansion in bonnet fungi (Mycena s.s.) driven by repeated elements and novel gene families across ecological guilds.</title>
        <authorList>
            <consortium name="Lawrence Berkeley National Laboratory"/>
            <person name="Harder C.B."/>
            <person name="Miyauchi S."/>
            <person name="Viragh M."/>
            <person name="Kuo A."/>
            <person name="Thoen E."/>
            <person name="Andreopoulos B."/>
            <person name="Lu D."/>
            <person name="Skrede I."/>
            <person name="Drula E."/>
            <person name="Henrissat B."/>
            <person name="Morin E."/>
            <person name="Kohler A."/>
            <person name="Barry K."/>
            <person name="LaButti K."/>
            <person name="Morin E."/>
            <person name="Salamov A."/>
            <person name="Lipzen A."/>
            <person name="Mereny Z."/>
            <person name="Hegedus B."/>
            <person name="Baldrian P."/>
            <person name="Stursova M."/>
            <person name="Weitz H."/>
            <person name="Taylor A."/>
            <person name="Grigoriev I.V."/>
            <person name="Nagy L.G."/>
            <person name="Martin F."/>
            <person name="Kauserud H."/>
        </authorList>
    </citation>
    <scope>NUCLEOTIDE SEQUENCE</scope>
    <source>
        <strain evidence="1">CBHHK182m</strain>
    </source>
</reference>
<comment type="caution">
    <text evidence="1">The sequence shown here is derived from an EMBL/GenBank/DDBJ whole genome shotgun (WGS) entry which is preliminary data.</text>
</comment>
<sequence>MLRGPVFVGIGSAQFCSKVWSIYFISFNPAAWWRLEGKDIAIQMDPGRSIPSTECHYTCLNPDGLKLRPFGFRCSHSRLHSTWRGPFKKVVTFIISRSITRPRGSRRCSQPRVFRIEPVNTQLTFDILELDPTSTSTPNPSPLNGTLPYLGLVILEPNLHSNAEPMCRTKKKTSPSNVTHAGNYVRSTINSVVKLFLSPFTCWDWIGLDGTVPDDYQSSPGSSSRCLRFTQKEPPAVFLVSSLDVNANQPTEGSQPWIKITYIQILWPPAGRHTAVRSCILGCEAPRTWLELYVRFGIHALSALVYPGSPVNIQLDPRLAFIHSFGSRRRLAIKDAGPCARAGGIECESPASGPAPPPSSPYLEASLIVQAELNSNHRLQVPRHRLKSSPRSLPYSIRRLKGTLYSKYVGTEVARAREAAAGLGVRRGDPTRIARGIRMVVRARIAAVYARQRGKERGRGGECTETARRDRGKRGGIEGKVKVGWGRGINDRRTYLYHLPHVDVVVLVRQGMHAECAQIDSATDAGVVRWGGRERRGGGKRGDPGGLTARAQDVDLTRGAGSDGMLRWMGWVVAGVGVGAEGEAGWNETRCWHGEGGGRCKEVHSRCIDAQESHRCQADAFQVQYGKIESRGRQSLNRAGKFELTSNRRSPINFVNDRKFLDDPMVALCSDSLFAGFWQ</sequence>
<dbReference type="AlphaFoldDB" id="A0AAD7P1N1"/>
<keyword evidence="2" id="KW-1185">Reference proteome</keyword>
<organism evidence="1 2">
    <name type="scientific">Mycena metata</name>
    <dbReference type="NCBI Taxonomy" id="1033252"/>
    <lineage>
        <taxon>Eukaryota</taxon>
        <taxon>Fungi</taxon>
        <taxon>Dikarya</taxon>
        <taxon>Basidiomycota</taxon>
        <taxon>Agaricomycotina</taxon>
        <taxon>Agaricomycetes</taxon>
        <taxon>Agaricomycetidae</taxon>
        <taxon>Agaricales</taxon>
        <taxon>Marasmiineae</taxon>
        <taxon>Mycenaceae</taxon>
        <taxon>Mycena</taxon>
    </lineage>
</organism>